<gene>
    <name evidence="1" type="ORF">ERUC_LOCUS31346</name>
</gene>
<dbReference type="PANTHER" id="PTHR34949">
    <property type="entry name" value="OS05G0443700 PROTEIN"/>
    <property type="match status" value="1"/>
</dbReference>
<dbReference type="PANTHER" id="PTHR34949:SF8">
    <property type="entry name" value="SYNTAXIN 6 N-TERMINAL DOMAIN-CONTAINING PROTEIN"/>
    <property type="match status" value="1"/>
</dbReference>
<comment type="caution">
    <text evidence="1">The sequence shown here is derived from an EMBL/GenBank/DDBJ whole genome shotgun (WGS) entry which is preliminary data.</text>
</comment>
<proteinExistence type="predicted"/>
<organism evidence="1 2">
    <name type="scientific">Eruca vesicaria subsp. sativa</name>
    <name type="common">Garden rocket</name>
    <name type="synonym">Eruca sativa</name>
    <dbReference type="NCBI Taxonomy" id="29727"/>
    <lineage>
        <taxon>Eukaryota</taxon>
        <taxon>Viridiplantae</taxon>
        <taxon>Streptophyta</taxon>
        <taxon>Embryophyta</taxon>
        <taxon>Tracheophyta</taxon>
        <taxon>Spermatophyta</taxon>
        <taxon>Magnoliopsida</taxon>
        <taxon>eudicotyledons</taxon>
        <taxon>Gunneridae</taxon>
        <taxon>Pentapetalae</taxon>
        <taxon>rosids</taxon>
        <taxon>malvids</taxon>
        <taxon>Brassicales</taxon>
        <taxon>Brassicaceae</taxon>
        <taxon>Brassiceae</taxon>
        <taxon>Eruca</taxon>
    </lineage>
</organism>
<keyword evidence="2" id="KW-1185">Reference proteome</keyword>
<dbReference type="Proteomes" id="UP001642260">
    <property type="component" value="Unassembled WGS sequence"/>
</dbReference>
<reference evidence="1 2" key="1">
    <citation type="submission" date="2022-03" db="EMBL/GenBank/DDBJ databases">
        <authorList>
            <person name="Macdonald S."/>
            <person name="Ahmed S."/>
            <person name="Newling K."/>
        </authorList>
    </citation>
    <scope>NUCLEOTIDE SEQUENCE [LARGE SCALE GENOMIC DNA]</scope>
</reference>
<dbReference type="EMBL" id="CAKOAT010424043">
    <property type="protein sequence ID" value="CAH8370546.1"/>
    <property type="molecule type" value="Genomic_DNA"/>
</dbReference>
<evidence type="ECO:0000313" key="2">
    <source>
        <dbReference type="Proteomes" id="UP001642260"/>
    </source>
</evidence>
<name>A0ABC8L8P9_ERUVS</name>
<sequence length="221" mass="24301">MSSSMVHMKLTFGDPPTFYSSTSANNPNVVTKTPSPANRELFFRPIVGDCTRSASSSGIDSIDVVVVQSAFDALCLGRFSQFVITQPLRDEKFVSAIENQVHRVQSALCENGEQPLCWVDLNKEERDDLAMFLSGSSQTFESFSSESINLSRCHGESHDYVIDIDERGSPESAGNKNGTRRTWSSPNVPDVSALRIDAQVDAKEEQACFFFISLISSGNII</sequence>
<evidence type="ECO:0008006" key="3">
    <source>
        <dbReference type="Google" id="ProtNLM"/>
    </source>
</evidence>
<evidence type="ECO:0000313" key="1">
    <source>
        <dbReference type="EMBL" id="CAH8370546.1"/>
    </source>
</evidence>
<dbReference type="AlphaFoldDB" id="A0ABC8L8P9"/>
<accession>A0ABC8L8P9</accession>
<protein>
    <recommendedName>
        <fullName evidence="3">Revoluta</fullName>
    </recommendedName>
</protein>